<reference evidence="2" key="1">
    <citation type="submission" date="2020-11" db="EMBL/GenBank/DDBJ databases">
        <authorList>
            <person name="Tran Van P."/>
        </authorList>
    </citation>
    <scope>NUCLEOTIDE SEQUENCE</scope>
</reference>
<feature type="region of interest" description="Disordered" evidence="1">
    <location>
        <begin position="602"/>
        <end position="667"/>
    </location>
</feature>
<name>A0A7R8X654_9CRUS</name>
<sequence length="686" mass="75402">MAGLEPRPQPVLDVPSSTVPHIQPSVPEVSLIDDDRDLTEDYDKDQRSYPLSFNPYSSIPTASRSTSNPAYPLSSTSSLHRSSSSPGFMFPSTQTSGIKGMTSSVGMMTVRPSMQYASVPVGLPSGKPPIPQGAAPGGSLTDPTIRTSTAFQGQIRMMPLDSLPEYPKSSYPRTSNGFFPSQPGSNIPTGQLHEVRERFEPKNTIPALSDVGIPGFESVNHAQRTSPQGSVQCTNDSQPYKLRRNGYRSSESLGENVVCNLLAEQNRHLIHLQEQILQLLKTNRSTEPEEPRCCCKCHGSCKNSPSHQVSEGVQASPDSTMKAGITKKTEHEATQEKKLASVGVNTSFNWEELQKVMRRLEDVPEGSSLNSSKTSEKFDSEGSICEDLNVSATTQEKEEEKCTQSISCSTDINQEALQNLSHEVSQDEQNLPVSAENSSQTSVEGFYEQLKAQMMNLMSTAPPGAREQLGEILESLVPLKEQVALKDTTNKKQIQVEKRRRKGIQQQKNIDEVALATAKQLKKFGVNCLAREFSPEQQSLEFNSLAMKYLKDDQLAQLAKQGPGHRMAVRKIEAIKETRAPYEMSFASKKYLKKYGLLSGEASPISSPSISSLEEESSSEYDSDDPPSMEKKGLLFQAQGMKPPPPVIPRPSWPFQDVKPSAPTPTALASNRILDVEALKRQPKLL</sequence>
<feature type="compositionally biased region" description="Low complexity" evidence="1">
    <location>
        <begin position="74"/>
        <end position="85"/>
    </location>
</feature>
<feature type="compositionally biased region" description="Polar residues" evidence="1">
    <location>
        <begin position="49"/>
        <end position="69"/>
    </location>
</feature>
<feature type="compositionally biased region" description="Low complexity" evidence="1">
    <location>
        <begin position="602"/>
        <end position="612"/>
    </location>
</feature>
<keyword evidence="3" id="KW-1185">Reference proteome</keyword>
<evidence type="ECO:0000313" key="2">
    <source>
        <dbReference type="EMBL" id="CAD7243530.1"/>
    </source>
</evidence>
<organism evidence="2">
    <name type="scientific">Darwinula stevensoni</name>
    <dbReference type="NCBI Taxonomy" id="69355"/>
    <lineage>
        <taxon>Eukaryota</taxon>
        <taxon>Metazoa</taxon>
        <taxon>Ecdysozoa</taxon>
        <taxon>Arthropoda</taxon>
        <taxon>Crustacea</taxon>
        <taxon>Oligostraca</taxon>
        <taxon>Ostracoda</taxon>
        <taxon>Podocopa</taxon>
        <taxon>Podocopida</taxon>
        <taxon>Darwinulocopina</taxon>
        <taxon>Darwinuloidea</taxon>
        <taxon>Darwinulidae</taxon>
        <taxon>Darwinula</taxon>
    </lineage>
</organism>
<feature type="region of interest" description="Disordered" evidence="1">
    <location>
        <begin position="220"/>
        <end position="239"/>
    </location>
</feature>
<accession>A0A7R8X654</accession>
<evidence type="ECO:0000313" key="3">
    <source>
        <dbReference type="Proteomes" id="UP000677054"/>
    </source>
</evidence>
<dbReference type="EMBL" id="CAJPEV010000444">
    <property type="protein sequence ID" value="CAG0885375.1"/>
    <property type="molecule type" value="Genomic_DNA"/>
</dbReference>
<feature type="compositionally biased region" description="Acidic residues" evidence="1">
    <location>
        <begin position="613"/>
        <end position="627"/>
    </location>
</feature>
<evidence type="ECO:0000256" key="1">
    <source>
        <dbReference type="SAM" id="MobiDB-lite"/>
    </source>
</evidence>
<dbReference type="AlphaFoldDB" id="A0A7R8X654"/>
<protein>
    <submittedName>
        <fullName evidence="2">Uncharacterized protein</fullName>
    </submittedName>
</protein>
<feature type="compositionally biased region" description="Pro residues" evidence="1">
    <location>
        <begin position="642"/>
        <end position="652"/>
    </location>
</feature>
<dbReference type="Proteomes" id="UP000677054">
    <property type="component" value="Unassembled WGS sequence"/>
</dbReference>
<feature type="region of interest" description="Disordered" evidence="1">
    <location>
        <begin position="1"/>
        <end position="96"/>
    </location>
</feature>
<proteinExistence type="predicted"/>
<gene>
    <name evidence="2" type="ORF">DSTB1V02_LOCUS3446</name>
</gene>
<feature type="compositionally biased region" description="Polar residues" evidence="1">
    <location>
        <begin position="220"/>
        <end position="238"/>
    </location>
</feature>
<dbReference type="EMBL" id="LR899961">
    <property type="protein sequence ID" value="CAD7243530.1"/>
    <property type="molecule type" value="Genomic_DNA"/>
</dbReference>